<dbReference type="AlphaFoldDB" id="A0A1H7P2U2"/>
<evidence type="ECO:0000313" key="2">
    <source>
        <dbReference type="Proteomes" id="UP000198990"/>
    </source>
</evidence>
<dbReference type="STRING" id="228957.SAMN04488008_103341"/>
<dbReference type="EMBL" id="FNZN01000003">
    <property type="protein sequence ID" value="SEL29909.1"/>
    <property type="molecule type" value="Genomic_DNA"/>
</dbReference>
<proteinExistence type="predicted"/>
<reference evidence="2" key="1">
    <citation type="submission" date="2016-10" db="EMBL/GenBank/DDBJ databases">
        <authorList>
            <person name="Varghese N."/>
            <person name="Submissions S."/>
        </authorList>
    </citation>
    <scope>NUCLEOTIDE SEQUENCE [LARGE SCALE GENOMIC DNA]</scope>
    <source>
        <strain evidence="2">DSM 16471</strain>
    </source>
</reference>
<sequence>MKKILFFALVLISTTNFSQELRLLRGAITENVVVNDSLKETFSLYLPTTFDVQKPWPIIFVFDLKGRGKASVSMMVNAAEKEGYILASSDNVNDSLSISENVLIANRMLNASINVVPVAKDRTYTAGFGSGAMFASILPTFIKEIKGVVSIGASVGNIQILNSKQTFQFIGIVNRSDYSFRDMLDTQQILNKMKFPNELLVFDDDQILPDINTIASAFRMLTLTSMAKGDVQRNDSLIADSYQQFMTKANIFVSSEKPILANYLLSDIQKVFNPLVELDSLKISQKSLRRSNSYKKANRSQNSYFLKESFLKEDYSYYLEEDIITYNYANLGWWNYQMEDLAKLDKSAVLYERQMSSRLRGYINALISDNIDFISADKEVDLEALNLLYMIKTITDPSDYAPYLKVISTSAKMEDYGTALFYLEELLKNGYTNKSELYELENTAIFRITPEFNMLVEKYLKDARYDIIEQ</sequence>
<gene>
    <name evidence="1" type="ORF">SAMN04488008_103341</name>
</gene>
<organism evidence="1 2">
    <name type="scientific">Maribacter orientalis</name>
    <dbReference type="NCBI Taxonomy" id="228957"/>
    <lineage>
        <taxon>Bacteria</taxon>
        <taxon>Pseudomonadati</taxon>
        <taxon>Bacteroidota</taxon>
        <taxon>Flavobacteriia</taxon>
        <taxon>Flavobacteriales</taxon>
        <taxon>Flavobacteriaceae</taxon>
        <taxon>Maribacter</taxon>
    </lineage>
</organism>
<protein>
    <recommendedName>
        <fullName evidence="3">Alpha/beta hydrolase family protein</fullName>
    </recommendedName>
</protein>
<name>A0A1H7P2U2_9FLAO</name>
<dbReference type="SUPFAM" id="SSF53474">
    <property type="entry name" value="alpha/beta-Hydrolases"/>
    <property type="match status" value="1"/>
</dbReference>
<dbReference type="Proteomes" id="UP000198990">
    <property type="component" value="Unassembled WGS sequence"/>
</dbReference>
<evidence type="ECO:0008006" key="3">
    <source>
        <dbReference type="Google" id="ProtNLM"/>
    </source>
</evidence>
<keyword evidence="2" id="KW-1185">Reference proteome</keyword>
<dbReference type="OrthoDB" id="1123157at2"/>
<accession>A0A1H7P2U2</accession>
<evidence type="ECO:0000313" key="1">
    <source>
        <dbReference type="EMBL" id="SEL29909.1"/>
    </source>
</evidence>
<dbReference type="InterPro" id="IPR029058">
    <property type="entry name" value="AB_hydrolase_fold"/>
</dbReference>